<organism evidence="2 3">
    <name type="scientific">Succinivibrio dextrinosolvens</name>
    <dbReference type="NCBI Taxonomy" id="83771"/>
    <lineage>
        <taxon>Bacteria</taxon>
        <taxon>Pseudomonadati</taxon>
        <taxon>Pseudomonadota</taxon>
        <taxon>Gammaproteobacteria</taxon>
        <taxon>Aeromonadales</taxon>
        <taxon>Succinivibrionaceae</taxon>
        <taxon>Succinivibrio</taxon>
    </lineage>
</organism>
<keyword evidence="1" id="KW-0472">Membrane</keyword>
<dbReference type="EMBL" id="FOSF01000025">
    <property type="protein sequence ID" value="SFK10556.1"/>
    <property type="molecule type" value="Genomic_DNA"/>
</dbReference>
<evidence type="ECO:0000313" key="2">
    <source>
        <dbReference type="EMBL" id="SFK10556.1"/>
    </source>
</evidence>
<keyword evidence="1" id="KW-0812">Transmembrane</keyword>
<gene>
    <name evidence="2" type="ORF">SAMN04487865_102522</name>
</gene>
<reference evidence="2 3" key="1">
    <citation type="submission" date="2016-10" db="EMBL/GenBank/DDBJ databases">
        <authorList>
            <person name="Varghese N."/>
            <person name="Submissions S."/>
        </authorList>
    </citation>
    <scope>NUCLEOTIDE SEQUENCE [LARGE SCALE GENOMIC DNA]</scope>
    <source>
        <strain evidence="2 3">22B</strain>
    </source>
</reference>
<feature type="transmembrane region" description="Helical" evidence="1">
    <location>
        <begin position="20"/>
        <end position="40"/>
    </location>
</feature>
<protein>
    <submittedName>
        <fullName evidence="2">Uncharacterized membrane protein YhdT</fullName>
    </submittedName>
</protein>
<dbReference type="Pfam" id="PF06196">
    <property type="entry name" value="DUF997"/>
    <property type="match status" value="1"/>
</dbReference>
<evidence type="ECO:0000256" key="1">
    <source>
        <dbReference type="SAM" id="Phobius"/>
    </source>
</evidence>
<keyword evidence="1" id="KW-1133">Transmembrane helix</keyword>
<dbReference type="RefSeq" id="WP_074840731.1">
    <property type="nucleotide sequence ID" value="NZ_CP047056.1"/>
</dbReference>
<sequence length="86" mass="10123">MNSKHNQYAKKFIQMDKEALYTLILSLVIFVFFWGAIFILQNTQTFIWQMPLWFVVSCIGGYLLSVIGVAVLIKYFMKDFDLDDNK</sequence>
<dbReference type="Proteomes" id="UP000243374">
    <property type="component" value="Unassembled WGS sequence"/>
</dbReference>
<dbReference type="PANTHER" id="PTHR39174">
    <property type="entry name" value="INNER MEMBRANE PROTEIN-RELATED"/>
    <property type="match status" value="1"/>
</dbReference>
<dbReference type="InterPro" id="IPR010398">
    <property type="entry name" value="DUF997"/>
</dbReference>
<dbReference type="AlphaFoldDB" id="A0A662ZD21"/>
<accession>A0A662ZD21</accession>
<dbReference type="PANTHER" id="PTHR39174:SF1">
    <property type="entry name" value="INNER MEMBRANE PROTEIN"/>
    <property type="match status" value="1"/>
</dbReference>
<name>A0A662ZD21_9GAMM</name>
<evidence type="ECO:0000313" key="3">
    <source>
        <dbReference type="Proteomes" id="UP000243374"/>
    </source>
</evidence>
<feature type="transmembrane region" description="Helical" evidence="1">
    <location>
        <begin position="52"/>
        <end position="76"/>
    </location>
</feature>
<proteinExistence type="predicted"/>
<dbReference type="OrthoDB" id="7062456at2"/>
<keyword evidence="3" id="KW-1185">Reference proteome</keyword>